<organism evidence="2 3">
    <name type="scientific">Carpinus fangiana</name>
    <dbReference type="NCBI Taxonomy" id="176857"/>
    <lineage>
        <taxon>Eukaryota</taxon>
        <taxon>Viridiplantae</taxon>
        <taxon>Streptophyta</taxon>
        <taxon>Embryophyta</taxon>
        <taxon>Tracheophyta</taxon>
        <taxon>Spermatophyta</taxon>
        <taxon>Magnoliopsida</taxon>
        <taxon>eudicotyledons</taxon>
        <taxon>Gunneridae</taxon>
        <taxon>Pentapetalae</taxon>
        <taxon>rosids</taxon>
        <taxon>fabids</taxon>
        <taxon>Fagales</taxon>
        <taxon>Betulaceae</taxon>
        <taxon>Carpinus</taxon>
    </lineage>
</organism>
<name>A0A5N6QFY4_9ROSI</name>
<feature type="compositionally biased region" description="Polar residues" evidence="1">
    <location>
        <begin position="183"/>
        <end position="196"/>
    </location>
</feature>
<evidence type="ECO:0000256" key="1">
    <source>
        <dbReference type="SAM" id="MobiDB-lite"/>
    </source>
</evidence>
<dbReference type="Proteomes" id="UP000327013">
    <property type="component" value="Chromosome 1"/>
</dbReference>
<keyword evidence="3" id="KW-1185">Reference proteome</keyword>
<evidence type="ECO:0000313" key="3">
    <source>
        <dbReference type="Proteomes" id="UP000327013"/>
    </source>
</evidence>
<feature type="region of interest" description="Disordered" evidence="1">
    <location>
        <begin position="115"/>
        <end position="242"/>
    </location>
</feature>
<accession>A0A5N6QFY4</accession>
<evidence type="ECO:0000313" key="2">
    <source>
        <dbReference type="EMBL" id="KAE7998228.1"/>
    </source>
</evidence>
<dbReference type="EMBL" id="CM017321">
    <property type="protein sequence ID" value="KAE7998228.1"/>
    <property type="molecule type" value="Genomic_DNA"/>
</dbReference>
<feature type="compositionally biased region" description="Basic and acidic residues" evidence="1">
    <location>
        <begin position="133"/>
        <end position="146"/>
    </location>
</feature>
<dbReference type="AlphaFoldDB" id="A0A5N6QFY4"/>
<gene>
    <name evidence="2" type="ORF">FH972_002793</name>
</gene>
<sequence>MGRIQLLMGSPDGPSLMVGKILWSRRGRNGLKKKEKKILGGKEKTLSKNKKIRQGAISSTLGVFPVPRNTFDNYSLIKKNKDKILGKNKKILEDKEKTLGKNKKIRHGAISSTLRKDKETTLGKTINGRQPGKKQEDKETTLEKTINKRPLGKKQTDKETTLGKTINKRQPDKKQGDKETTLRKTINGRQPGSEPSLSKWAFKREPSMIPECLKDMTSLTPGQRKELGGYSQQPGDKETTLG</sequence>
<proteinExistence type="predicted"/>
<feature type="compositionally biased region" description="Basic and acidic residues" evidence="1">
    <location>
        <begin position="169"/>
        <end position="182"/>
    </location>
</feature>
<protein>
    <submittedName>
        <fullName evidence="2">Uncharacterized protein</fullName>
    </submittedName>
</protein>
<reference evidence="2 3" key="1">
    <citation type="submission" date="2019-06" db="EMBL/GenBank/DDBJ databases">
        <title>A chromosomal-level reference genome of Carpinus fangiana (Coryloideae, Betulaceae).</title>
        <authorList>
            <person name="Yang X."/>
            <person name="Wang Z."/>
            <person name="Zhang L."/>
            <person name="Hao G."/>
            <person name="Liu J."/>
            <person name="Yang Y."/>
        </authorList>
    </citation>
    <scope>NUCLEOTIDE SEQUENCE [LARGE SCALE GENOMIC DNA]</scope>
    <source>
        <strain evidence="2">Cfa_2016G</strain>
        <tissue evidence="2">Leaf</tissue>
    </source>
</reference>